<name>A0ABC9BV95_9POAL</name>
<proteinExistence type="predicted"/>
<dbReference type="FunFam" id="3.40.33.10:FF:000004">
    <property type="entry name" value="CAP, cysteine-rich secretory protein, antigen 5"/>
    <property type="match status" value="1"/>
</dbReference>
<feature type="domain" description="SCP" evidence="2">
    <location>
        <begin position="27"/>
        <end position="167"/>
    </location>
</feature>
<dbReference type="InterPro" id="IPR018244">
    <property type="entry name" value="Allrgn_V5/Tpx1_CS"/>
</dbReference>
<protein>
    <recommendedName>
        <fullName evidence="2">SCP domain-containing protein</fullName>
    </recommendedName>
</protein>
<evidence type="ECO:0000256" key="1">
    <source>
        <dbReference type="SAM" id="SignalP"/>
    </source>
</evidence>
<evidence type="ECO:0000313" key="4">
    <source>
        <dbReference type="Proteomes" id="UP001497457"/>
    </source>
</evidence>
<reference evidence="4" key="1">
    <citation type="submission" date="2024-06" db="EMBL/GenBank/DDBJ databases">
        <authorList>
            <person name="Ryan C."/>
        </authorList>
    </citation>
    <scope>NUCLEOTIDE SEQUENCE [LARGE SCALE GENOMIC DNA]</scope>
</reference>
<dbReference type="InterPro" id="IPR035940">
    <property type="entry name" value="CAP_sf"/>
</dbReference>
<dbReference type="Proteomes" id="UP001497457">
    <property type="component" value="Chromosome 27b"/>
</dbReference>
<dbReference type="InterPro" id="IPR001283">
    <property type="entry name" value="CRISP-related"/>
</dbReference>
<dbReference type="EMBL" id="OZ075137">
    <property type="protein sequence ID" value="CAL5006817.1"/>
    <property type="molecule type" value="Genomic_DNA"/>
</dbReference>
<organism evidence="3 4">
    <name type="scientific">Urochloa decumbens</name>
    <dbReference type="NCBI Taxonomy" id="240449"/>
    <lineage>
        <taxon>Eukaryota</taxon>
        <taxon>Viridiplantae</taxon>
        <taxon>Streptophyta</taxon>
        <taxon>Embryophyta</taxon>
        <taxon>Tracheophyta</taxon>
        <taxon>Spermatophyta</taxon>
        <taxon>Magnoliopsida</taxon>
        <taxon>Liliopsida</taxon>
        <taxon>Poales</taxon>
        <taxon>Poaceae</taxon>
        <taxon>PACMAD clade</taxon>
        <taxon>Panicoideae</taxon>
        <taxon>Panicodae</taxon>
        <taxon>Paniceae</taxon>
        <taxon>Melinidinae</taxon>
        <taxon>Urochloa</taxon>
    </lineage>
</organism>
<reference evidence="3 4" key="2">
    <citation type="submission" date="2024-10" db="EMBL/GenBank/DDBJ databases">
        <authorList>
            <person name="Ryan C."/>
        </authorList>
    </citation>
    <scope>NUCLEOTIDE SEQUENCE [LARGE SCALE GENOMIC DNA]</scope>
</reference>
<dbReference type="SUPFAM" id="SSF55797">
    <property type="entry name" value="PR-1-like"/>
    <property type="match status" value="1"/>
</dbReference>
<dbReference type="SMART" id="SM00198">
    <property type="entry name" value="SCP"/>
    <property type="match status" value="1"/>
</dbReference>
<feature type="signal peptide" evidence="1">
    <location>
        <begin position="1"/>
        <end position="23"/>
    </location>
</feature>
<dbReference type="PROSITE" id="PS01010">
    <property type="entry name" value="CRISP_2"/>
    <property type="match status" value="1"/>
</dbReference>
<dbReference type="PROSITE" id="PS01009">
    <property type="entry name" value="CRISP_1"/>
    <property type="match status" value="1"/>
</dbReference>
<evidence type="ECO:0000259" key="2">
    <source>
        <dbReference type="SMART" id="SM00198"/>
    </source>
</evidence>
<keyword evidence="1" id="KW-0732">Signal</keyword>
<dbReference type="PANTHER" id="PTHR10334">
    <property type="entry name" value="CYSTEINE-RICH SECRETORY PROTEIN-RELATED"/>
    <property type="match status" value="1"/>
</dbReference>
<gene>
    <name evidence="3" type="ORF">URODEC1_LOCUS68223</name>
</gene>
<dbReference type="Pfam" id="PF00188">
    <property type="entry name" value="CAP"/>
    <property type="match status" value="1"/>
</dbReference>
<feature type="chain" id="PRO_5044782390" description="SCP domain-containing protein" evidence="1">
    <location>
        <begin position="24"/>
        <end position="171"/>
    </location>
</feature>
<sequence length="171" mass="18487">MATTKAAAVTFALVLSMAVASMAQSTAQEQEFLALHNAARREVGVEDVVWDETVAAFARAYAARRAGDCSLVHSEDAERWRLNYGENIAGGTGLTVAGAVRMWVNEKQFYDSASGTCMVGRPEELKCGHYTQVVWRNTKAIGCARVKCDNGGVFITCNYTPAGNVIGQRPF</sequence>
<dbReference type="Gene3D" id="3.40.33.10">
    <property type="entry name" value="CAP"/>
    <property type="match status" value="1"/>
</dbReference>
<dbReference type="AlphaFoldDB" id="A0ABC9BV95"/>
<accession>A0ABC9BV95</accession>
<dbReference type="InterPro" id="IPR014044">
    <property type="entry name" value="CAP_dom"/>
</dbReference>
<dbReference type="CDD" id="cd05381">
    <property type="entry name" value="CAP_PR-1"/>
    <property type="match status" value="1"/>
</dbReference>
<keyword evidence="4" id="KW-1185">Reference proteome</keyword>
<evidence type="ECO:0000313" key="3">
    <source>
        <dbReference type="EMBL" id="CAL5006817.1"/>
    </source>
</evidence>
<dbReference type="PRINTS" id="PR00837">
    <property type="entry name" value="V5TPXLIKE"/>
</dbReference>